<accession>A0ACC1K966</accession>
<evidence type="ECO:0000313" key="1">
    <source>
        <dbReference type="EMBL" id="KAJ2775939.1"/>
    </source>
</evidence>
<name>A0ACC1K966_9FUNG</name>
<organism evidence="1 2">
    <name type="scientific">Coemansia nantahalensis</name>
    <dbReference type="NCBI Taxonomy" id="2789366"/>
    <lineage>
        <taxon>Eukaryota</taxon>
        <taxon>Fungi</taxon>
        <taxon>Fungi incertae sedis</taxon>
        <taxon>Zoopagomycota</taxon>
        <taxon>Kickxellomycotina</taxon>
        <taxon>Kickxellomycetes</taxon>
        <taxon>Kickxellales</taxon>
        <taxon>Kickxellaceae</taxon>
        <taxon>Coemansia</taxon>
    </lineage>
</organism>
<protein>
    <submittedName>
        <fullName evidence="1">Uncharacterized protein</fullName>
    </submittedName>
</protein>
<sequence>MKPDPYKQKASRRYQAAHGGAPKSSPLPEAPPALPTAPAPPALPTAPAPPAAPAADSRKYARRRIQDNSWRFDGGTSAPQDAAAAAEQEVREEEENIQEFLRYLKDEAQSTAAEHSAAYFQLRTEAASTGLGAPNEDTWGRLVEVDWSSLLDMASAMPLHELLGLDSDSDTAPPPRVPSDTQPPPPPPPKDNRQPSASAVARTLDAAELAPGVGTRGRAAVPVQPRPQPAPSVDAMEAFLDNLL</sequence>
<gene>
    <name evidence="1" type="ORF">IWQ57_000096</name>
</gene>
<evidence type="ECO:0000313" key="2">
    <source>
        <dbReference type="Proteomes" id="UP001140234"/>
    </source>
</evidence>
<comment type="caution">
    <text evidence="1">The sequence shown here is derived from an EMBL/GenBank/DDBJ whole genome shotgun (WGS) entry which is preliminary data.</text>
</comment>
<dbReference type="EMBL" id="JANBUJ010000001">
    <property type="protein sequence ID" value="KAJ2775939.1"/>
    <property type="molecule type" value="Genomic_DNA"/>
</dbReference>
<reference evidence="1" key="1">
    <citation type="submission" date="2022-07" db="EMBL/GenBank/DDBJ databases">
        <title>Phylogenomic reconstructions and comparative analyses of Kickxellomycotina fungi.</title>
        <authorList>
            <person name="Reynolds N.K."/>
            <person name="Stajich J.E."/>
            <person name="Barry K."/>
            <person name="Grigoriev I.V."/>
            <person name="Crous P."/>
            <person name="Smith M.E."/>
        </authorList>
    </citation>
    <scope>NUCLEOTIDE SEQUENCE</scope>
    <source>
        <strain evidence="1">CBS 109366</strain>
    </source>
</reference>
<keyword evidence="2" id="KW-1185">Reference proteome</keyword>
<proteinExistence type="predicted"/>
<dbReference type="Proteomes" id="UP001140234">
    <property type="component" value="Unassembled WGS sequence"/>
</dbReference>